<evidence type="ECO:0000313" key="1">
    <source>
        <dbReference type="EMBL" id="SVC00392.1"/>
    </source>
</evidence>
<dbReference type="EMBL" id="UINC01068082">
    <property type="protein sequence ID" value="SVC00392.1"/>
    <property type="molecule type" value="Genomic_DNA"/>
</dbReference>
<gene>
    <name evidence="1" type="ORF">METZ01_LOCUS253246</name>
</gene>
<reference evidence="1" key="1">
    <citation type="submission" date="2018-05" db="EMBL/GenBank/DDBJ databases">
        <authorList>
            <person name="Lanie J.A."/>
            <person name="Ng W.-L."/>
            <person name="Kazmierczak K.M."/>
            <person name="Andrzejewski T.M."/>
            <person name="Davidsen T.M."/>
            <person name="Wayne K.J."/>
            <person name="Tettelin H."/>
            <person name="Glass J.I."/>
            <person name="Rusch D."/>
            <person name="Podicherti R."/>
            <person name="Tsui H.-C.T."/>
            <person name="Winkler M.E."/>
        </authorList>
    </citation>
    <scope>NUCLEOTIDE SEQUENCE</scope>
</reference>
<accession>A0A382IMA9</accession>
<proteinExistence type="predicted"/>
<organism evidence="1">
    <name type="scientific">marine metagenome</name>
    <dbReference type="NCBI Taxonomy" id="408172"/>
    <lineage>
        <taxon>unclassified sequences</taxon>
        <taxon>metagenomes</taxon>
        <taxon>ecological metagenomes</taxon>
    </lineage>
</organism>
<dbReference type="AlphaFoldDB" id="A0A382IMA9"/>
<name>A0A382IMA9_9ZZZZ</name>
<sequence length="22" mass="2481">MTNFVSLLPKIGRMRGFEGMVP</sequence>
<protein>
    <submittedName>
        <fullName evidence="1">Uncharacterized protein</fullName>
    </submittedName>
</protein>